<evidence type="ECO:0000259" key="1">
    <source>
        <dbReference type="Pfam" id="PF00535"/>
    </source>
</evidence>
<accession>A0A929KZ84</accession>
<dbReference type="Pfam" id="PF00535">
    <property type="entry name" value="Glycos_transf_2"/>
    <property type="match status" value="1"/>
</dbReference>
<organism evidence="2 3">
    <name type="scientific">Mucilaginibacter myungsuensis</name>
    <dbReference type="NCBI Taxonomy" id="649104"/>
    <lineage>
        <taxon>Bacteria</taxon>
        <taxon>Pseudomonadati</taxon>
        <taxon>Bacteroidota</taxon>
        <taxon>Sphingobacteriia</taxon>
        <taxon>Sphingobacteriales</taxon>
        <taxon>Sphingobacteriaceae</taxon>
        <taxon>Mucilaginibacter</taxon>
    </lineage>
</organism>
<dbReference type="EMBL" id="JADFFL010000001">
    <property type="protein sequence ID" value="MBE9660391.1"/>
    <property type="molecule type" value="Genomic_DNA"/>
</dbReference>
<proteinExistence type="predicted"/>
<feature type="domain" description="Glycosyltransferase 2-like" evidence="1">
    <location>
        <begin position="7"/>
        <end position="175"/>
    </location>
</feature>
<dbReference type="InterPro" id="IPR029044">
    <property type="entry name" value="Nucleotide-diphossugar_trans"/>
</dbReference>
<name>A0A929KZ84_9SPHI</name>
<dbReference type="RefSeq" id="WP_194109595.1">
    <property type="nucleotide sequence ID" value="NZ_JADFFL010000001.1"/>
</dbReference>
<dbReference type="PANTHER" id="PTHR22916:SF3">
    <property type="entry name" value="UDP-GLCNAC:BETAGAL BETA-1,3-N-ACETYLGLUCOSAMINYLTRANSFERASE-LIKE PROTEIN 1"/>
    <property type="match status" value="1"/>
</dbReference>
<evidence type="ECO:0000313" key="3">
    <source>
        <dbReference type="Proteomes" id="UP000622475"/>
    </source>
</evidence>
<comment type="caution">
    <text evidence="2">The sequence shown here is derived from an EMBL/GenBank/DDBJ whole genome shotgun (WGS) entry which is preliminary data.</text>
</comment>
<gene>
    <name evidence="2" type="ORF">IRJ16_00700</name>
</gene>
<dbReference type="GO" id="GO:0016758">
    <property type="term" value="F:hexosyltransferase activity"/>
    <property type="evidence" value="ECO:0007669"/>
    <property type="project" value="UniProtKB-ARBA"/>
</dbReference>
<dbReference type="InterPro" id="IPR001173">
    <property type="entry name" value="Glyco_trans_2-like"/>
</dbReference>
<dbReference type="PANTHER" id="PTHR22916">
    <property type="entry name" value="GLYCOSYLTRANSFERASE"/>
    <property type="match status" value="1"/>
</dbReference>
<dbReference type="AlphaFoldDB" id="A0A929KZ84"/>
<dbReference type="Gene3D" id="3.90.550.10">
    <property type="entry name" value="Spore Coat Polysaccharide Biosynthesis Protein SpsA, Chain A"/>
    <property type="match status" value="1"/>
</dbReference>
<evidence type="ECO:0000313" key="2">
    <source>
        <dbReference type="EMBL" id="MBE9660391.1"/>
    </source>
</evidence>
<reference evidence="2" key="1">
    <citation type="submission" date="2020-10" db="EMBL/GenBank/DDBJ databases">
        <title>Mucilaginibacter mali sp. nov., isolated from rhizosphere soil of apple orchard.</title>
        <authorList>
            <person name="Lee J.-S."/>
            <person name="Kim H.S."/>
            <person name="Kim J.-S."/>
        </authorList>
    </citation>
    <scope>NUCLEOTIDE SEQUENCE</scope>
    <source>
        <strain evidence="2">KCTC 22746</strain>
    </source>
</reference>
<sequence length="334" mass="38510">MLVPKVSVIIPTYNYARFILEAIESVIKQTYGIGNIEIIVVDDGSKDNTNDVLKEYIDSGIIQYHYQENHGKASATYQAVQKCTGKYIFNLDADDHFFPDKIQTYVNVFELDEKIVHVATPNRLLYEKDGSVEIEKIPLNLLERTFDGSALLQRLYNNNIFFGGGSTFAARAKTLRSITIPAGVDMFIDEFLLLALLPFGNSYFINRPLSTWRVHGGNFSNRNLSKENMAKNQERLLNSSASVLDYLTQNSYDRDIIKIYRLLHATRKISFKESYDHKNGADIFNYAYGVFFKIKPRWSIIWKYNVMSRMVPSIFIPTMRKLKKLLFANSRHSF</sequence>
<dbReference type="Proteomes" id="UP000622475">
    <property type="component" value="Unassembled WGS sequence"/>
</dbReference>
<dbReference type="CDD" id="cd00761">
    <property type="entry name" value="Glyco_tranf_GTA_type"/>
    <property type="match status" value="1"/>
</dbReference>
<dbReference type="SUPFAM" id="SSF53448">
    <property type="entry name" value="Nucleotide-diphospho-sugar transferases"/>
    <property type="match status" value="1"/>
</dbReference>
<protein>
    <submittedName>
        <fullName evidence="2">Glycosyltransferase family 2 protein</fullName>
    </submittedName>
</protein>
<keyword evidence="3" id="KW-1185">Reference proteome</keyword>